<accession>A9NLR2</accession>
<proteinExistence type="evidence at transcript level"/>
<organism evidence="1">
    <name type="scientific">Picea sitchensis</name>
    <name type="common">Sitka spruce</name>
    <name type="synonym">Pinus sitchensis</name>
    <dbReference type="NCBI Taxonomy" id="3332"/>
    <lineage>
        <taxon>Eukaryota</taxon>
        <taxon>Viridiplantae</taxon>
        <taxon>Streptophyta</taxon>
        <taxon>Embryophyta</taxon>
        <taxon>Tracheophyta</taxon>
        <taxon>Spermatophyta</taxon>
        <taxon>Pinopsida</taxon>
        <taxon>Pinidae</taxon>
        <taxon>Conifers I</taxon>
        <taxon>Pinales</taxon>
        <taxon>Pinaceae</taxon>
        <taxon>Picea</taxon>
    </lineage>
</organism>
<dbReference type="EMBL" id="EF082199">
    <property type="protein sequence ID" value="ABK21573.1"/>
    <property type="molecule type" value="mRNA"/>
</dbReference>
<evidence type="ECO:0000313" key="1">
    <source>
        <dbReference type="EMBL" id="ABK21573.1"/>
    </source>
</evidence>
<protein>
    <submittedName>
        <fullName evidence="1">Uncharacterized protein</fullName>
    </submittedName>
</protein>
<reference evidence="1" key="1">
    <citation type="journal article" date="2008" name="BMC Genomics">
        <title>A conifer genomics resource of 200,000 spruce (Picea spp.) ESTs and 6,464 high-quality, sequence-finished full-length cDNAs for Sitka spruce (Picea sitchensis).</title>
        <authorList>
            <person name="Ralph S.G."/>
            <person name="Chun H.J."/>
            <person name="Kolosova N."/>
            <person name="Cooper D."/>
            <person name="Oddy C."/>
            <person name="Ritland C.E."/>
            <person name="Kirkpatrick R."/>
            <person name="Moore R."/>
            <person name="Barber S."/>
            <person name="Holt R.A."/>
            <person name="Jones S.J."/>
            <person name="Marra M.A."/>
            <person name="Douglas C.J."/>
            <person name="Ritland K."/>
            <person name="Bohlmann J."/>
        </authorList>
    </citation>
    <scope>NUCLEOTIDE SEQUENCE</scope>
    <source>
        <tissue evidence="1">Green portion of the leader tissue</tissue>
    </source>
</reference>
<sequence>MMNLKQNSSRKEQRWKLNIRSCMIHYIQSDLKL</sequence>
<name>A9NLR2_PICSI</name>
<dbReference type="AlphaFoldDB" id="A9NLR2"/>